<name>A0A1N7JPU6_9FLAO</name>
<dbReference type="EMBL" id="FTOI01000002">
    <property type="protein sequence ID" value="SIS51264.1"/>
    <property type="molecule type" value="Genomic_DNA"/>
</dbReference>
<keyword evidence="4" id="KW-1185">Reference proteome</keyword>
<dbReference type="GO" id="GO:0016740">
    <property type="term" value="F:transferase activity"/>
    <property type="evidence" value="ECO:0007669"/>
    <property type="project" value="UniProtKB-KW"/>
</dbReference>
<dbReference type="SMART" id="SM00672">
    <property type="entry name" value="CAP10"/>
    <property type="match status" value="1"/>
</dbReference>
<organism evidence="3 4">
    <name type="scientific">Kaistella chaponensis</name>
    <dbReference type="NCBI Taxonomy" id="713588"/>
    <lineage>
        <taxon>Bacteria</taxon>
        <taxon>Pseudomonadati</taxon>
        <taxon>Bacteroidota</taxon>
        <taxon>Flavobacteriia</taxon>
        <taxon>Flavobacteriales</taxon>
        <taxon>Weeksellaceae</taxon>
        <taxon>Chryseobacterium group</taxon>
        <taxon>Kaistella</taxon>
    </lineage>
</organism>
<evidence type="ECO:0000313" key="4">
    <source>
        <dbReference type="Proteomes" id="UP000185839"/>
    </source>
</evidence>
<evidence type="ECO:0000313" key="3">
    <source>
        <dbReference type="EMBL" id="SIS51264.1"/>
    </source>
</evidence>
<reference evidence="4" key="1">
    <citation type="submission" date="2017-01" db="EMBL/GenBank/DDBJ databases">
        <authorList>
            <person name="Varghese N."/>
            <person name="Submissions S."/>
        </authorList>
    </citation>
    <scope>NUCLEOTIDE SEQUENCE [LARGE SCALE GENOMIC DNA]</scope>
    <source>
        <strain evidence="4">DSM 23145</strain>
    </source>
</reference>
<feature type="domain" description="Glycosyl transferase CAP10" evidence="2">
    <location>
        <begin position="99"/>
        <end position="305"/>
    </location>
</feature>
<dbReference type="InterPro" id="IPR051091">
    <property type="entry name" value="O-Glucosyltr/Glycosyltrsf_90"/>
</dbReference>
<gene>
    <name evidence="3" type="ORF">SAMN05421789_102251</name>
</gene>
<dbReference type="AlphaFoldDB" id="A0A1N7JPU6"/>
<dbReference type="Proteomes" id="UP000185839">
    <property type="component" value="Unassembled WGS sequence"/>
</dbReference>
<dbReference type="STRING" id="713588.SAMN05421789_102251"/>
<proteinExistence type="predicted"/>
<accession>A0A1N7JPU6</accession>
<dbReference type="PANTHER" id="PTHR12203">
    <property type="entry name" value="KDEL LYS-ASP-GLU-LEU CONTAINING - RELATED"/>
    <property type="match status" value="1"/>
</dbReference>
<dbReference type="InterPro" id="IPR006598">
    <property type="entry name" value="CAP10"/>
</dbReference>
<evidence type="ECO:0000259" key="2">
    <source>
        <dbReference type="SMART" id="SM00672"/>
    </source>
</evidence>
<evidence type="ECO:0000256" key="1">
    <source>
        <dbReference type="ARBA" id="ARBA00022679"/>
    </source>
</evidence>
<dbReference type="PANTHER" id="PTHR12203:SF35">
    <property type="entry name" value="PROTEIN O-GLUCOSYLTRANSFERASE 1"/>
    <property type="match status" value="1"/>
</dbReference>
<dbReference type="Pfam" id="PF05686">
    <property type="entry name" value="Glyco_transf_90"/>
    <property type="match status" value="1"/>
</dbReference>
<protein>
    <submittedName>
        <fullName evidence="3">Glycosyl transferase family 90</fullName>
    </submittedName>
</protein>
<sequence length="315" mass="36911">MLKILKKNKLSYYIEGLIISRFPVQEFSKKINQLKKKLTAEELSKVDQRVSYYNKLNERRTIIAGVTIKDLEKPKTPKSYYFDTYQFAKHFPKSQPINFLFGDITDIPSTPSIVKSRPIADNNQNSILLNLDKARHFIWVSNDKEFKQKKDFLIGRGAIFGNQKNRIDFYTKYFNHALCNLGQTNDYENNEWKKPKISIEEHLDYKFILSLQGNDVATNLKWIMSSNSIAVMPKPTMETWFMEGKLIAGKHYIEIKDDFSNLEEQLNFFLQHPDKCAEIIQNAHEHCAQFFNKGVERLTSLLVLEKYFKTIGNNQ</sequence>
<keyword evidence="1 3" id="KW-0808">Transferase</keyword>